<dbReference type="PANTHER" id="PTHR47331">
    <property type="entry name" value="PHD-TYPE DOMAIN-CONTAINING PROTEIN"/>
    <property type="match status" value="1"/>
</dbReference>
<feature type="region of interest" description="Disordered" evidence="1">
    <location>
        <begin position="112"/>
        <end position="142"/>
    </location>
</feature>
<reference evidence="2" key="1">
    <citation type="submission" date="2020-04" db="EMBL/GenBank/DDBJ databases">
        <authorList>
            <person name="Alioto T."/>
            <person name="Alioto T."/>
            <person name="Gomez Garrido J."/>
        </authorList>
    </citation>
    <scope>NUCLEOTIDE SEQUENCE</scope>
    <source>
        <strain evidence="2">A484AB</strain>
    </source>
</reference>
<protein>
    <submittedName>
        <fullName evidence="2">Uncharacterized protein</fullName>
    </submittedName>
</protein>
<accession>A0A6S7KKR3</accession>
<proteinExistence type="predicted"/>
<organism evidence="2 3">
    <name type="scientific">Paramuricea clavata</name>
    <name type="common">Red gorgonian</name>
    <name type="synonym">Violescent sea-whip</name>
    <dbReference type="NCBI Taxonomy" id="317549"/>
    <lineage>
        <taxon>Eukaryota</taxon>
        <taxon>Metazoa</taxon>
        <taxon>Cnidaria</taxon>
        <taxon>Anthozoa</taxon>
        <taxon>Octocorallia</taxon>
        <taxon>Malacalcyonacea</taxon>
        <taxon>Plexauridae</taxon>
        <taxon>Paramuricea</taxon>
    </lineage>
</organism>
<dbReference type="EMBL" id="CACRXK020036085">
    <property type="protein sequence ID" value="CAB4044758.1"/>
    <property type="molecule type" value="Genomic_DNA"/>
</dbReference>
<feature type="compositionally biased region" description="Basic and acidic residues" evidence="1">
    <location>
        <begin position="112"/>
        <end position="129"/>
    </location>
</feature>
<dbReference type="Proteomes" id="UP001152795">
    <property type="component" value="Unassembled WGS sequence"/>
</dbReference>
<dbReference type="Gene3D" id="4.10.60.10">
    <property type="entry name" value="Zinc finger, CCHC-type"/>
    <property type="match status" value="1"/>
</dbReference>
<evidence type="ECO:0000256" key="1">
    <source>
        <dbReference type="SAM" id="MobiDB-lite"/>
    </source>
</evidence>
<dbReference type="AlphaFoldDB" id="A0A6S7KKR3"/>
<sequence>MIKEQFGQPSVIARALVNNVTKGEKIGRSDRKKLREFSIDLINCMATMKRIGYTADINANENLRKIITRLPDHMIERWKVFVADIREKGQTPTVSHISEYVRKRVKAEFNPDFGDLQRDSRPPRSDHPPPRRGIYAAGRDSNRSPMKCYVCEEEHCVIECPVLAKTSVPERLELAKKARLCFSCLNRGHSKNDCRSKKK</sequence>
<evidence type="ECO:0000313" key="2">
    <source>
        <dbReference type="EMBL" id="CAB4044758.1"/>
    </source>
</evidence>
<comment type="caution">
    <text evidence="2">The sequence shown here is derived from an EMBL/GenBank/DDBJ whole genome shotgun (WGS) entry which is preliminary data.</text>
</comment>
<dbReference type="OrthoDB" id="6283219at2759"/>
<name>A0A6S7KKR3_PARCT</name>
<gene>
    <name evidence="2" type="ORF">PACLA_8A053651</name>
</gene>
<evidence type="ECO:0000313" key="3">
    <source>
        <dbReference type="Proteomes" id="UP001152795"/>
    </source>
</evidence>
<feature type="non-terminal residue" evidence="2">
    <location>
        <position position="199"/>
    </location>
</feature>
<keyword evidence="3" id="KW-1185">Reference proteome</keyword>